<feature type="region of interest" description="Disordered" evidence="1">
    <location>
        <begin position="55"/>
        <end position="75"/>
    </location>
</feature>
<dbReference type="AlphaFoldDB" id="A0A395N740"/>
<reference evidence="2 3" key="1">
    <citation type="journal article" date="2018" name="PLoS Pathog.">
        <title>Evolution of structural diversity of trichothecenes, a family of toxins produced by plant pathogenic and entomopathogenic fungi.</title>
        <authorList>
            <person name="Proctor R.H."/>
            <person name="McCormick S.P."/>
            <person name="Kim H.S."/>
            <person name="Cardoza R.E."/>
            <person name="Stanley A.M."/>
            <person name="Lindo L."/>
            <person name="Kelly A."/>
            <person name="Brown D.W."/>
            <person name="Lee T."/>
            <person name="Vaughan M.M."/>
            <person name="Alexander N.J."/>
            <person name="Busman M."/>
            <person name="Gutierrez S."/>
        </authorList>
    </citation>
    <scope>NUCLEOTIDE SEQUENCE [LARGE SCALE GENOMIC DNA]</scope>
    <source>
        <strain evidence="2 3">IBT 40837</strain>
    </source>
</reference>
<gene>
    <name evidence="2" type="ORF">TARUN_10329</name>
</gene>
<keyword evidence="3" id="KW-1185">Reference proteome</keyword>
<feature type="compositionally biased region" description="Polar residues" evidence="1">
    <location>
        <begin position="1"/>
        <end position="12"/>
    </location>
</feature>
<name>A0A395N740_TRIAR</name>
<evidence type="ECO:0000256" key="1">
    <source>
        <dbReference type="SAM" id="MobiDB-lite"/>
    </source>
</evidence>
<evidence type="ECO:0000313" key="2">
    <source>
        <dbReference type="EMBL" id="RFU71932.1"/>
    </source>
</evidence>
<dbReference type="Proteomes" id="UP000266272">
    <property type="component" value="Unassembled WGS sequence"/>
</dbReference>
<accession>A0A395N740</accession>
<protein>
    <submittedName>
        <fullName evidence="2">Uncharacterized protein</fullName>
    </submittedName>
</protein>
<feature type="region of interest" description="Disordered" evidence="1">
    <location>
        <begin position="1"/>
        <end position="20"/>
    </location>
</feature>
<proteinExistence type="predicted"/>
<sequence length="157" mass="17504">MGAPQSQTTTASPIDPAMAYRNELVCQPSQPYPTRLTLPSKKDNGSFRALFQKYTPTQIPSTPLPSSQPLRLNRPQPYLTEPQREFQSSQRSQHDLFWWLLHPRLDYSVAVTGISDGAHSSAISIAEAETNDGNDIDPVKWATLDDVNDGYWVFGAV</sequence>
<dbReference type="EMBL" id="PXOA01001088">
    <property type="protein sequence ID" value="RFU71932.1"/>
    <property type="molecule type" value="Genomic_DNA"/>
</dbReference>
<comment type="caution">
    <text evidence="2">The sequence shown here is derived from an EMBL/GenBank/DDBJ whole genome shotgun (WGS) entry which is preliminary data.</text>
</comment>
<feature type="compositionally biased region" description="Polar residues" evidence="1">
    <location>
        <begin position="55"/>
        <end position="70"/>
    </location>
</feature>
<organism evidence="2 3">
    <name type="scientific">Trichoderma arundinaceum</name>
    <dbReference type="NCBI Taxonomy" id="490622"/>
    <lineage>
        <taxon>Eukaryota</taxon>
        <taxon>Fungi</taxon>
        <taxon>Dikarya</taxon>
        <taxon>Ascomycota</taxon>
        <taxon>Pezizomycotina</taxon>
        <taxon>Sordariomycetes</taxon>
        <taxon>Hypocreomycetidae</taxon>
        <taxon>Hypocreales</taxon>
        <taxon>Hypocreaceae</taxon>
        <taxon>Trichoderma</taxon>
    </lineage>
</organism>
<evidence type="ECO:0000313" key="3">
    <source>
        <dbReference type="Proteomes" id="UP000266272"/>
    </source>
</evidence>